<accession>A0A0A9BE59</accession>
<dbReference type="AlphaFoldDB" id="A0A0A9BE59"/>
<proteinExistence type="predicted"/>
<name>A0A0A9BE59_ARUDO</name>
<reference evidence="1" key="1">
    <citation type="submission" date="2014-09" db="EMBL/GenBank/DDBJ databases">
        <authorList>
            <person name="Magalhaes I.L.F."/>
            <person name="Oliveira U."/>
            <person name="Santos F.R."/>
            <person name="Vidigal T.H.D.A."/>
            <person name="Brescovit A.D."/>
            <person name="Santos A.J."/>
        </authorList>
    </citation>
    <scope>NUCLEOTIDE SEQUENCE</scope>
    <source>
        <tissue evidence="1">Shoot tissue taken approximately 20 cm above the soil surface</tissue>
    </source>
</reference>
<reference evidence="1" key="2">
    <citation type="journal article" date="2015" name="Data Brief">
        <title>Shoot transcriptome of the giant reed, Arundo donax.</title>
        <authorList>
            <person name="Barrero R.A."/>
            <person name="Guerrero F.D."/>
            <person name="Moolhuijzen P."/>
            <person name="Goolsby J.A."/>
            <person name="Tidwell J."/>
            <person name="Bellgard S.E."/>
            <person name="Bellgard M.I."/>
        </authorList>
    </citation>
    <scope>NUCLEOTIDE SEQUENCE</scope>
    <source>
        <tissue evidence="1">Shoot tissue taken approximately 20 cm above the soil surface</tissue>
    </source>
</reference>
<evidence type="ECO:0000313" key="1">
    <source>
        <dbReference type="EMBL" id="JAD60453.1"/>
    </source>
</evidence>
<protein>
    <submittedName>
        <fullName evidence="1">Uncharacterized protein</fullName>
    </submittedName>
</protein>
<organism evidence="1">
    <name type="scientific">Arundo donax</name>
    <name type="common">Giant reed</name>
    <name type="synonym">Donax arundinaceus</name>
    <dbReference type="NCBI Taxonomy" id="35708"/>
    <lineage>
        <taxon>Eukaryota</taxon>
        <taxon>Viridiplantae</taxon>
        <taxon>Streptophyta</taxon>
        <taxon>Embryophyta</taxon>
        <taxon>Tracheophyta</taxon>
        <taxon>Spermatophyta</taxon>
        <taxon>Magnoliopsida</taxon>
        <taxon>Liliopsida</taxon>
        <taxon>Poales</taxon>
        <taxon>Poaceae</taxon>
        <taxon>PACMAD clade</taxon>
        <taxon>Arundinoideae</taxon>
        <taxon>Arundineae</taxon>
        <taxon>Arundo</taxon>
    </lineage>
</organism>
<dbReference type="EMBL" id="GBRH01237442">
    <property type="protein sequence ID" value="JAD60453.1"/>
    <property type="molecule type" value="Transcribed_RNA"/>
</dbReference>
<sequence length="37" mass="4308">MPRSSATSPPIQKFEAQIHCEEKLRISNKVHIKRMTD</sequence>